<comment type="caution">
    <text evidence="4">The sequence shown here is derived from an EMBL/GenBank/DDBJ whole genome shotgun (WGS) entry which is preliminary data.</text>
</comment>
<dbReference type="InterPro" id="IPR000198">
    <property type="entry name" value="RhoGAP_dom"/>
</dbReference>
<dbReference type="Gene3D" id="1.10.555.10">
    <property type="entry name" value="Rho GTPase activation protein"/>
    <property type="match status" value="1"/>
</dbReference>
<proteinExistence type="predicted"/>
<dbReference type="PROSITE" id="PS50238">
    <property type="entry name" value="RHOGAP"/>
    <property type="match status" value="1"/>
</dbReference>
<evidence type="ECO:0000259" key="3">
    <source>
        <dbReference type="PROSITE" id="PS50238"/>
    </source>
</evidence>
<dbReference type="Pfam" id="PF00620">
    <property type="entry name" value="RhoGAP"/>
    <property type="match status" value="1"/>
</dbReference>
<keyword evidence="5" id="KW-1185">Reference proteome</keyword>
<feature type="compositionally biased region" description="Basic and acidic residues" evidence="2">
    <location>
        <begin position="894"/>
        <end position="904"/>
    </location>
</feature>
<keyword evidence="1" id="KW-0343">GTPase activation</keyword>
<evidence type="ECO:0000256" key="1">
    <source>
        <dbReference type="ARBA" id="ARBA00022468"/>
    </source>
</evidence>
<dbReference type="SMART" id="SM00324">
    <property type="entry name" value="RhoGAP"/>
    <property type="match status" value="1"/>
</dbReference>
<sequence length="904" mass="98305">MASSNPNAHQGSPPSQPPVPTTPASPPNRRDLRTWWKNFKLPTKHQDSSAQENRGPGIFGVPLRQSITYANVAISLVDENGRSYIYGYVPIVVAKCGVFLKEKATSVEGIFRLSGSEKRIKELKTIFDSPDRYGKGLSWEGYTVHDAATVLRRYLNDLPEPVVPLDLYEKFRDPLRGATKQAVGDTDGPQFVENFDEAAAIAKYQQVITELPPLNKQLLLYILDLLAVFAAKSDENRMTSQNLAAIFQPGMLSHPAHAMAPEEYRLNQCVIIFLIENQDHFLIGMEGTEADETTMQQVAAGPSNVPRTPNADHNSGLGRTASNASAGAESVRREGMIRRNRSVSSRHSRVDGAATPNSPALAATPTGGGLARSNTVPSKKSPALIGGKFKKSENPSRAPHSPALEPLTPAHPLPETKLETPQRGPTPNASHTTFESMHLSPDRLLSPGRSQERLLDVPHEQSTPSKHHHHHQNLQKLEQLFKGSPNNDGSEKRQPNKLKKKRIPGSMSISAQSSVTSLGHSASPGTEAGNPLEPAPVFAQPIAQPQFRSTTMPQSAPYATPQPATQPAPFASAPSVETQKQPDLHHQYSTPAIHQNHGEFHNHNQSISHYHEHNLRAEDVARGRRSPPASVGSSFNDGSDFEQAAQEAPLPSIVEAADKEKKSRWRLSRTKKDDMTSGPTSPRASPPQANIGSNHHADISTTSIGSAIAKPRKSFTGESSEHLGSGSDRPYTQDSFKDDKDDGKGPIGWIKHKYREAKETAEQKRTKSPPPSEQHQPLNPSVLASRGKSLDLNREEEGYHAKPAQHDLKGKGVVRPEAYRPFAPSDAAQGMTIHRIISDTEKAPAEPIAQNAASANHVTKDMSRDATIQAKAQASPAPQSEAALAVGPPLPSVVEHKEREEKQA</sequence>
<dbReference type="PANTHER" id="PTHR15228:SF25">
    <property type="entry name" value="F-BAR DOMAIN-CONTAINING PROTEIN"/>
    <property type="match status" value="1"/>
</dbReference>
<feature type="domain" description="Rho-GAP" evidence="3">
    <location>
        <begin position="74"/>
        <end position="282"/>
    </location>
</feature>
<feature type="region of interest" description="Disordered" evidence="2">
    <location>
        <begin position="854"/>
        <end position="904"/>
    </location>
</feature>
<feature type="compositionally biased region" description="Low complexity" evidence="2">
    <location>
        <begin position="869"/>
        <end position="885"/>
    </location>
</feature>
<dbReference type="RefSeq" id="XP_073558465.1">
    <property type="nucleotide sequence ID" value="XM_073703262.1"/>
</dbReference>
<evidence type="ECO:0000313" key="4">
    <source>
        <dbReference type="EMBL" id="TFB02264.1"/>
    </source>
</evidence>
<dbReference type="EMBL" id="PPTA01000007">
    <property type="protein sequence ID" value="TFB02264.1"/>
    <property type="molecule type" value="Genomic_DNA"/>
</dbReference>
<feature type="compositionally biased region" description="Basic residues" evidence="2">
    <location>
        <begin position="338"/>
        <end position="347"/>
    </location>
</feature>
<protein>
    <submittedName>
        <fullName evidence="4">Rho-GTPase-activating protein 5</fullName>
    </submittedName>
</protein>
<feature type="region of interest" description="Disordered" evidence="2">
    <location>
        <begin position="549"/>
        <end position="585"/>
    </location>
</feature>
<dbReference type="PANTHER" id="PTHR15228">
    <property type="entry name" value="SPERMATHECAL PHYSIOLOGY VARIANT"/>
    <property type="match status" value="1"/>
</dbReference>
<feature type="compositionally biased region" description="Polar residues" evidence="2">
    <location>
        <begin position="1"/>
        <end position="10"/>
    </location>
</feature>
<feature type="compositionally biased region" description="Basic and acidic residues" evidence="2">
    <location>
        <begin position="788"/>
        <end position="810"/>
    </location>
</feature>
<feature type="compositionally biased region" description="Basic and acidic residues" evidence="2">
    <location>
        <begin position="756"/>
        <end position="765"/>
    </location>
</feature>
<dbReference type="InterPro" id="IPR008936">
    <property type="entry name" value="Rho_GTPase_activation_prot"/>
</dbReference>
<dbReference type="GeneID" id="300577712"/>
<feature type="region of interest" description="Disordered" evidence="2">
    <location>
        <begin position="481"/>
        <end position="536"/>
    </location>
</feature>
<feature type="compositionally biased region" description="Polar residues" evidence="2">
    <location>
        <begin position="423"/>
        <end position="435"/>
    </location>
</feature>
<feature type="compositionally biased region" description="Low complexity" evidence="2">
    <location>
        <begin position="553"/>
        <end position="575"/>
    </location>
</feature>
<feature type="compositionally biased region" description="Polar residues" evidence="2">
    <location>
        <begin position="507"/>
        <end position="524"/>
    </location>
</feature>
<dbReference type="Proteomes" id="UP001642720">
    <property type="component" value="Unassembled WGS sequence"/>
</dbReference>
<feature type="compositionally biased region" description="Basic and acidic residues" evidence="2">
    <location>
        <begin position="735"/>
        <end position="744"/>
    </location>
</feature>
<name>A0ABY2H3L1_9HYPO</name>
<dbReference type="SUPFAM" id="SSF48350">
    <property type="entry name" value="GTPase activation domain, GAP"/>
    <property type="match status" value="1"/>
</dbReference>
<dbReference type="CDD" id="cd04396">
    <property type="entry name" value="RhoGAP_fSAC7_BAG7"/>
    <property type="match status" value="1"/>
</dbReference>
<feature type="region of interest" description="Disordered" evidence="2">
    <location>
        <begin position="1"/>
        <end position="31"/>
    </location>
</feature>
<reference evidence="4 5" key="1">
    <citation type="submission" date="2018-01" db="EMBL/GenBank/DDBJ databases">
        <title>Genome characterization of the sugarcane-associated fungus Trichoderma ghanense CCMA-1212 and their application in lignocelulose bioconversion.</title>
        <authorList>
            <person name="Steindorff A.S."/>
            <person name="Mendes T.D."/>
            <person name="Vilela E.S.D."/>
            <person name="Rodrigues D.S."/>
            <person name="Formighieri E.F."/>
            <person name="Melo I.S."/>
            <person name="Favaro L.C.L."/>
        </authorList>
    </citation>
    <scope>NUCLEOTIDE SEQUENCE [LARGE SCALE GENOMIC DNA]</scope>
    <source>
        <strain evidence="4 5">CCMA-1212</strain>
    </source>
</reference>
<evidence type="ECO:0000313" key="5">
    <source>
        <dbReference type="Proteomes" id="UP001642720"/>
    </source>
</evidence>
<feature type="region of interest" description="Disordered" evidence="2">
    <location>
        <begin position="620"/>
        <end position="812"/>
    </location>
</feature>
<feature type="compositionally biased region" description="Pro residues" evidence="2">
    <location>
        <begin position="14"/>
        <end position="26"/>
    </location>
</feature>
<evidence type="ECO:0000256" key="2">
    <source>
        <dbReference type="SAM" id="MobiDB-lite"/>
    </source>
</evidence>
<gene>
    <name evidence="4" type="ORF">CCMA1212_006021</name>
</gene>
<organism evidence="4 5">
    <name type="scientific">Trichoderma ghanense</name>
    <dbReference type="NCBI Taxonomy" id="65468"/>
    <lineage>
        <taxon>Eukaryota</taxon>
        <taxon>Fungi</taxon>
        <taxon>Dikarya</taxon>
        <taxon>Ascomycota</taxon>
        <taxon>Pezizomycotina</taxon>
        <taxon>Sordariomycetes</taxon>
        <taxon>Hypocreomycetidae</taxon>
        <taxon>Hypocreales</taxon>
        <taxon>Hypocreaceae</taxon>
        <taxon>Trichoderma</taxon>
    </lineage>
</organism>
<accession>A0ABY2H3L1</accession>
<dbReference type="InterPro" id="IPR051025">
    <property type="entry name" value="RhoGAP"/>
</dbReference>
<feature type="compositionally biased region" description="Polar residues" evidence="2">
    <location>
        <begin position="677"/>
        <end position="705"/>
    </location>
</feature>
<feature type="region of interest" description="Disordered" evidence="2">
    <location>
        <begin position="300"/>
        <end position="435"/>
    </location>
</feature>